<protein>
    <submittedName>
        <fullName evidence="1">Uncharacterized protein</fullName>
    </submittedName>
</protein>
<keyword evidence="2" id="KW-1185">Reference proteome</keyword>
<organism evidence="1 2">
    <name type="scientific">Melastoma candidum</name>
    <dbReference type="NCBI Taxonomy" id="119954"/>
    <lineage>
        <taxon>Eukaryota</taxon>
        <taxon>Viridiplantae</taxon>
        <taxon>Streptophyta</taxon>
        <taxon>Embryophyta</taxon>
        <taxon>Tracheophyta</taxon>
        <taxon>Spermatophyta</taxon>
        <taxon>Magnoliopsida</taxon>
        <taxon>eudicotyledons</taxon>
        <taxon>Gunneridae</taxon>
        <taxon>Pentapetalae</taxon>
        <taxon>rosids</taxon>
        <taxon>malvids</taxon>
        <taxon>Myrtales</taxon>
        <taxon>Melastomataceae</taxon>
        <taxon>Melastomatoideae</taxon>
        <taxon>Melastomateae</taxon>
        <taxon>Melastoma</taxon>
    </lineage>
</organism>
<evidence type="ECO:0000313" key="2">
    <source>
        <dbReference type="Proteomes" id="UP001057402"/>
    </source>
</evidence>
<name>A0ACB9P3U5_9MYRT</name>
<comment type="caution">
    <text evidence="1">The sequence shown here is derived from an EMBL/GenBank/DDBJ whole genome shotgun (WGS) entry which is preliminary data.</text>
</comment>
<reference evidence="2" key="1">
    <citation type="journal article" date="2023" name="Front. Plant Sci.">
        <title>Chromosomal-level genome assembly of Melastoma candidum provides insights into trichome evolution.</title>
        <authorList>
            <person name="Zhong Y."/>
            <person name="Wu W."/>
            <person name="Sun C."/>
            <person name="Zou P."/>
            <person name="Liu Y."/>
            <person name="Dai S."/>
            <person name="Zhou R."/>
        </authorList>
    </citation>
    <scope>NUCLEOTIDE SEQUENCE [LARGE SCALE GENOMIC DNA]</scope>
</reference>
<sequence length="502" mass="56026">MDLLLVLLLFLLLAYSSYKFIAAWTTPNLASSNLPPGPKPLPLIGNILVLGELPHKSLHRLSQTYGPIIKLSLGHLTTVVISSSTLAKEALQTYDTSFPQRFIPDAVTVEGHDRLGLPWVPLSPLFRTLRRIYSMHLFSAKKLEATQDIRRESVRQLLSHVKECAREGKPVDVGEIAFTTTLNLLSNTVFSVDLVNGHSDSASGELKELVWNIMAVLGKPNMADYFPLLKRFDPHGSRRLMGLYCRKLTDLFERMIGERQKMRAENGRPRKNDVLDVLLDLCENQGEDGIDILLVKHIFLDVFTAGTDTTSSTLEWAMAELHRNPEKLQRAREELHQVIGKGQCVEESRIQSLPYLHAIVKETLRLHPPTPLLLPRKAVKDVRVGGNTIPGGAQVLVNAWAIGRDPKVWGEDTESFMPERFMGTEMDVKGHDDFGLIPFGGGRRICPGVSVSMRMLHAMLGTLLNNFDWEVVGEGGECLEEKFGITLHKAQPLKALPIPIPL</sequence>
<dbReference type="EMBL" id="CM042886">
    <property type="protein sequence ID" value="KAI4343290.1"/>
    <property type="molecule type" value="Genomic_DNA"/>
</dbReference>
<gene>
    <name evidence="1" type="ORF">MLD38_027816</name>
</gene>
<dbReference type="Proteomes" id="UP001057402">
    <property type="component" value="Chromosome 7"/>
</dbReference>
<accession>A0ACB9P3U5</accession>
<proteinExistence type="predicted"/>
<evidence type="ECO:0000313" key="1">
    <source>
        <dbReference type="EMBL" id="KAI4343290.1"/>
    </source>
</evidence>